<keyword evidence="3" id="KW-1185">Reference proteome</keyword>
<proteinExistence type="predicted"/>
<comment type="caution">
    <text evidence="2">The sequence shown here is derived from an EMBL/GenBank/DDBJ whole genome shotgun (WGS) entry which is preliminary data.</text>
</comment>
<reference evidence="2 3" key="1">
    <citation type="journal article" date="2019" name="Sci. Rep.">
        <title>Orb-weaving spider Araneus ventricosus genome elucidates the spidroin gene catalogue.</title>
        <authorList>
            <person name="Kono N."/>
            <person name="Nakamura H."/>
            <person name="Ohtoshi R."/>
            <person name="Moran D.A.P."/>
            <person name="Shinohara A."/>
            <person name="Yoshida Y."/>
            <person name="Fujiwara M."/>
            <person name="Mori M."/>
            <person name="Tomita M."/>
            <person name="Arakawa K."/>
        </authorList>
    </citation>
    <scope>NUCLEOTIDE SEQUENCE [LARGE SCALE GENOMIC DNA]</scope>
</reference>
<evidence type="ECO:0000256" key="1">
    <source>
        <dbReference type="SAM" id="MobiDB-lite"/>
    </source>
</evidence>
<dbReference type="Proteomes" id="UP000499080">
    <property type="component" value="Unassembled WGS sequence"/>
</dbReference>
<evidence type="ECO:0000313" key="2">
    <source>
        <dbReference type="EMBL" id="GBO30564.1"/>
    </source>
</evidence>
<gene>
    <name evidence="2" type="ORF">AVEN_158535_1</name>
</gene>
<dbReference type="AlphaFoldDB" id="A0A4Y2W234"/>
<name>A0A4Y2W234_ARAVE</name>
<feature type="non-terminal residue" evidence="2">
    <location>
        <position position="108"/>
    </location>
</feature>
<organism evidence="2 3">
    <name type="scientific">Araneus ventricosus</name>
    <name type="common">Orbweaver spider</name>
    <name type="synonym">Epeira ventricosa</name>
    <dbReference type="NCBI Taxonomy" id="182803"/>
    <lineage>
        <taxon>Eukaryota</taxon>
        <taxon>Metazoa</taxon>
        <taxon>Ecdysozoa</taxon>
        <taxon>Arthropoda</taxon>
        <taxon>Chelicerata</taxon>
        <taxon>Arachnida</taxon>
        <taxon>Araneae</taxon>
        <taxon>Araneomorphae</taxon>
        <taxon>Entelegynae</taxon>
        <taxon>Araneoidea</taxon>
        <taxon>Araneidae</taxon>
        <taxon>Araneus</taxon>
    </lineage>
</organism>
<evidence type="ECO:0000313" key="3">
    <source>
        <dbReference type="Proteomes" id="UP000499080"/>
    </source>
</evidence>
<accession>A0A4Y2W234</accession>
<protein>
    <submittedName>
        <fullName evidence="2">Uncharacterized protein</fullName>
    </submittedName>
</protein>
<sequence length="108" mass="12792">MSTWKNENQPQKQRRVNNPSSDFHASQQARFRKWRKCAELWVAGTTVTQPLPDQLSRVAARCASKRRLFKFPQEAVSCPRRNMEFEFPVPFRSSFSERVKQYVTERKA</sequence>
<feature type="region of interest" description="Disordered" evidence="1">
    <location>
        <begin position="1"/>
        <end position="27"/>
    </location>
</feature>
<dbReference type="EMBL" id="BGPR01053751">
    <property type="protein sequence ID" value="GBO30564.1"/>
    <property type="molecule type" value="Genomic_DNA"/>
</dbReference>